<proteinExistence type="predicted"/>
<dbReference type="Proteomes" id="UP000319383">
    <property type="component" value="Chromosome"/>
</dbReference>
<dbReference type="KEGG" id="sdyn:Mal52_07390"/>
<organism evidence="2 3">
    <name type="scientific">Symmachiella dynata</name>
    <dbReference type="NCBI Taxonomy" id="2527995"/>
    <lineage>
        <taxon>Bacteria</taxon>
        <taxon>Pseudomonadati</taxon>
        <taxon>Planctomycetota</taxon>
        <taxon>Planctomycetia</taxon>
        <taxon>Planctomycetales</taxon>
        <taxon>Planctomycetaceae</taxon>
        <taxon>Symmachiella</taxon>
    </lineage>
</organism>
<reference evidence="2 3" key="1">
    <citation type="submission" date="2019-02" db="EMBL/GenBank/DDBJ databases">
        <title>Deep-cultivation of Planctomycetes and their phenomic and genomic characterization uncovers novel biology.</title>
        <authorList>
            <person name="Wiegand S."/>
            <person name="Jogler M."/>
            <person name="Boedeker C."/>
            <person name="Pinto D."/>
            <person name="Vollmers J."/>
            <person name="Rivas-Marin E."/>
            <person name="Kohn T."/>
            <person name="Peeters S.H."/>
            <person name="Heuer A."/>
            <person name="Rast P."/>
            <person name="Oberbeckmann S."/>
            <person name="Bunk B."/>
            <person name="Jeske O."/>
            <person name="Meyerdierks A."/>
            <person name="Storesund J.E."/>
            <person name="Kallscheuer N."/>
            <person name="Luecker S."/>
            <person name="Lage O.M."/>
            <person name="Pohl T."/>
            <person name="Merkel B.J."/>
            <person name="Hornburger P."/>
            <person name="Mueller R.-W."/>
            <person name="Bruemmer F."/>
            <person name="Labrenz M."/>
            <person name="Spormann A.M."/>
            <person name="Op den Camp H."/>
            <person name="Overmann J."/>
            <person name="Amann R."/>
            <person name="Jetten M.S.M."/>
            <person name="Mascher T."/>
            <person name="Medema M.H."/>
            <person name="Devos D.P."/>
            <person name="Kaster A.-K."/>
            <person name="Ovreas L."/>
            <person name="Rohde M."/>
            <person name="Galperin M.Y."/>
            <person name="Jogler C."/>
        </authorList>
    </citation>
    <scope>NUCLEOTIDE SEQUENCE [LARGE SCALE GENOMIC DNA]</scope>
    <source>
        <strain evidence="2 3">Mal52</strain>
    </source>
</reference>
<keyword evidence="1" id="KW-0812">Transmembrane</keyword>
<name>A0A517ZIH9_9PLAN</name>
<evidence type="ECO:0000313" key="2">
    <source>
        <dbReference type="EMBL" id="QDU42283.1"/>
    </source>
</evidence>
<protein>
    <submittedName>
        <fullName evidence="2">Uncharacterized protein</fullName>
    </submittedName>
</protein>
<keyword evidence="1" id="KW-0472">Membrane</keyword>
<keyword evidence="1" id="KW-1133">Transmembrane helix</keyword>
<evidence type="ECO:0000313" key="3">
    <source>
        <dbReference type="Proteomes" id="UP000319383"/>
    </source>
</evidence>
<gene>
    <name evidence="2" type="ORF">Mal52_07390</name>
</gene>
<dbReference type="AlphaFoldDB" id="A0A517ZIH9"/>
<feature type="transmembrane region" description="Helical" evidence="1">
    <location>
        <begin position="28"/>
        <end position="47"/>
    </location>
</feature>
<dbReference type="EMBL" id="CP036276">
    <property type="protein sequence ID" value="QDU42283.1"/>
    <property type="molecule type" value="Genomic_DNA"/>
</dbReference>
<evidence type="ECO:0000256" key="1">
    <source>
        <dbReference type="SAM" id="Phobius"/>
    </source>
</evidence>
<sequence>MYFTAIIALCVGLPVSWLISEFQSQRWIRIALGCCAIGMCYLVALGVGKTEHWNANAWYGSASKELVDTTILELEAGQTDKVIQELRALQSKFQPTYETRARYDELVEEYVTGLGHEPTDGI</sequence>
<keyword evidence="3" id="KW-1185">Reference proteome</keyword>
<accession>A0A517ZIH9</accession>